<dbReference type="Gene3D" id="3.40.50.1820">
    <property type="entry name" value="alpha/beta hydrolase"/>
    <property type="match status" value="1"/>
</dbReference>
<dbReference type="Proteomes" id="UP000093943">
    <property type="component" value="Unassembled WGS sequence"/>
</dbReference>
<accession>A0A1A2XJ96</accession>
<dbReference type="PANTHER" id="PTHR33630">
    <property type="entry name" value="CUTINASE RV1984C-RELATED-RELATED"/>
    <property type="match status" value="1"/>
</dbReference>
<evidence type="ECO:0000256" key="3">
    <source>
        <dbReference type="ARBA" id="ARBA00022801"/>
    </source>
</evidence>
<dbReference type="Pfam" id="PF01083">
    <property type="entry name" value="Cutinase"/>
    <property type="match status" value="1"/>
</dbReference>
<protein>
    <submittedName>
        <fullName evidence="7">Cutinase</fullName>
    </submittedName>
</protein>
<evidence type="ECO:0000313" key="7">
    <source>
        <dbReference type="EMBL" id="OBI25790.1"/>
    </source>
</evidence>
<dbReference type="EMBL" id="LZKG01000144">
    <property type="protein sequence ID" value="OBI25790.1"/>
    <property type="molecule type" value="Genomic_DNA"/>
</dbReference>
<feature type="region of interest" description="Disordered" evidence="5">
    <location>
        <begin position="1"/>
        <end position="22"/>
    </location>
</feature>
<evidence type="ECO:0000256" key="2">
    <source>
        <dbReference type="ARBA" id="ARBA00022487"/>
    </source>
</evidence>
<dbReference type="GO" id="GO:0052689">
    <property type="term" value="F:carboxylic ester hydrolase activity"/>
    <property type="evidence" value="ECO:0007669"/>
    <property type="project" value="UniProtKB-KW"/>
</dbReference>
<dbReference type="PANTHER" id="PTHR33630:SF9">
    <property type="entry name" value="CUTINASE 4"/>
    <property type="match status" value="1"/>
</dbReference>
<feature type="region of interest" description="Disordered" evidence="5">
    <location>
        <begin position="60"/>
        <end position="86"/>
    </location>
</feature>
<evidence type="ECO:0000256" key="4">
    <source>
        <dbReference type="ARBA" id="ARBA00023157"/>
    </source>
</evidence>
<evidence type="ECO:0000313" key="8">
    <source>
        <dbReference type="Proteomes" id="UP000093943"/>
    </source>
</evidence>
<dbReference type="OrthoDB" id="4423762at2"/>
<dbReference type="InterPro" id="IPR000675">
    <property type="entry name" value="Cutinase/axe"/>
</dbReference>
<gene>
    <name evidence="7" type="ORF">A5710_08310</name>
</gene>
<sequence>MANKKPAKSPRKSPRKSAPKSLRNRRRMLAWVAAGAMALAVALVAVVLVIWIRHPGSPPIAEPPSEGVPPSGSVPPRVKKPRPAYQDASCPDVQLVSVPGTWETSPTDDPLNPTQFPRALLLTVTRPIAEQFDASRVQTYTVPYTAQFHNPLSADKQMSYNDSRAEGTRATIKAITEMNERCPLTSYVLIGFSQGAVIAGDVASDIGNGRGPVDEDLVLGVTLIADGRRQEGPGSGINVPPTPPGQGAEVTLHELPILSGMGLTMTGAREGGFGDLDQRTYEICARGDLICAAPQEAFSIGKLPATLETLAGGAGQPVHALYGTTDVWSSDGESATEWTLNWARGLVDNAPHPPHG</sequence>
<comment type="similarity">
    <text evidence="1">Belongs to the cutinase family.</text>
</comment>
<keyword evidence="6" id="KW-0472">Membrane</keyword>
<name>A0A1A2XJ96_MYCSD</name>
<evidence type="ECO:0000256" key="6">
    <source>
        <dbReference type="SAM" id="Phobius"/>
    </source>
</evidence>
<keyword evidence="3" id="KW-0378">Hydrolase</keyword>
<keyword evidence="6" id="KW-0812">Transmembrane</keyword>
<dbReference type="SMART" id="SM01110">
    <property type="entry name" value="Cutinase"/>
    <property type="match status" value="1"/>
</dbReference>
<dbReference type="InterPro" id="IPR029058">
    <property type="entry name" value="AB_hydrolase_fold"/>
</dbReference>
<organism evidence="7 8">
    <name type="scientific">Mycolicibacter sinensis (strain JDM601)</name>
    <name type="common">Mycobacterium sinense</name>
    <dbReference type="NCBI Taxonomy" id="875328"/>
    <lineage>
        <taxon>Bacteria</taxon>
        <taxon>Bacillati</taxon>
        <taxon>Actinomycetota</taxon>
        <taxon>Actinomycetes</taxon>
        <taxon>Mycobacteriales</taxon>
        <taxon>Mycobacteriaceae</taxon>
        <taxon>Mycolicibacter</taxon>
    </lineage>
</organism>
<proteinExistence type="inferred from homology"/>
<keyword evidence="4" id="KW-1015">Disulfide bond</keyword>
<reference evidence="8" key="1">
    <citation type="submission" date="2016-06" db="EMBL/GenBank/DDBJ databases">
        <authorList>
            <person name="Sutton G."/>
            <person name="Brinkac L."/>
            <person name="Sanka R."/>
            <person name="Adams M."/>
            <person name="Lau E."/>
            <person name="Sam S."/>
            <person name="Sreng N."/>
            <person name="Him V."/>
            <person name="Kerleguer A."/>
            <person name="Cheng S."/>
        </authorList>
    </citation>
    <scope>NUCLEOTIDE SEQUENCE [LARGE SCALE GENOMIC DNA]</scope>
    <source>
        <strain evidence="8">E1876</strain>
    </source>
</reference>
<keyword evidence="2" id="KW-0719">Serine esterase</keyword>
<feature type="transmembrane region" description="Helical" evidence="6">
    <location>
        <begin position="29"/>
        <end position="52"/>
    </location>
</feature>
<dbReference type="AlphaFoldDB" id="A0A1A2XJ96"/>
<evidence type="ECO:0000256" key="5">
    <source>
        <dbReference type="SAM" id="MobiDB-lite"/>
    </source>
</evidence>
<dbReference type="SUPFAM" id="SSF53474">
    <property type="entry name" value="alpha/beta-Hydrolases"/>
    <property type="match status" value="1"/>
</dbReference>
<feature type="compositionally biased region" description="Low complexity" evidence="5">
    <location>
        <begin position="63"/>
        <end position="76"/>
    </location>
</feature>
<keyword evidence="6" id="KW-1133">Transmembrane helix</keyword>
<comment type="caution">
    <text evidence="7">The sequence shown here is derived from an EMBL/GenBank/DDBJ whole genome shotgun (WGS) entry which is preliminary data.</text>
</comment>
<evidence type="ECO:0000256" key="1">
    <source>
        <dbReference type="ARBA" id="ARBA00007534"/>
    </source>
</evidence>